<comment type="pathway">
    <text evidence="1">Lipid metabolism; fatty acid biosynthesis.</text>
</comment>
<dbReference type="GO" id="GO:0006633">
    <property type="term" value="P:fatty acid biosynthetic process"/>
    <property type="evidence" value="ECO:0007669"/>
    <property type="project" value="InterPro"/>
</dbReference>
<dbReference type="InterPro" id="IPR020841">
    <property type="entry name" value="PKS_Beta-ketoAc_synthase_dom"/>
</dbReference>
<dbReference type="Pfam" id="PF02801">
    <property type="entry name" value="Ketoacyl-synt_C"/>
    <property type="match status" value="1"/>
</dbReference>
<evidence type="ECO:0000256" key="2">
    <source>
        <dbReference type="ARBA" id="ARBA00008467"/>
    </source>
</evidence>
<dbReference type="GO" id="GO:0004315">
    <property type="term" value="F:3-oxoacyl-[acyl-carrier-protein] synthase activity"/>
    <property type="evidence" value="ECO:0007669"/>
    <property type="project" value="InterPro"/>
</dbReference>
<evidence type="ECO:0000313" key="6">
    <source>
        <dbReference type="EMBL" id="MDA7416353.1"/>
    </source>
</evidence>
<evidence type="ECO:0000256" key="4">
    <source>
        <dbReference type="RuleBase" id="RU003694"/>
    </source>
</evidence>
<keyword evidence="3 4" id="KW-0808">Transferase</keyword>
<evidence type="ECO:0000256" key="3">
    <source>
        <dbReference type="ARBA" id="ARBA00022679"/>
    </source>
</evidence>
<feature type="domain" description="Ketosynthase family 3 (KS3)" evidence="5">
    <location>
        <begin position="1"/>
        <end position="369"/>
    </location>
</feature>
<dbReference type="SMART" id="SM00825">
    <property type="entry name" value="PKS_KS"/>
    <property type="match status" value="1"/>
</dbReference>
<evidence type="ECO:0000313" key="7">
    <source>
        <dbReference type="Proteomes" id="UP001212602"/>
    </source>
</evidence>
<dbReference type="InterPro" id="IPR000794">
    <property type="entry name" value="Beta-ketoacyl_synthase"/>
</dbReference>
<dbReference type="Pfam" id="PF00109">
    <property type="entry name" value="ketoacyl-synt"/>
    <property type="match status" value="1"/>
</dbReference>
<dbReference type="InterPro" id="IPR016039">
    <property type="entry name" value="Thiolase-like"/>
</dbReference>
<dbReference type="InterPro" id="IPR018201">
    <property type="entry name" value="Ketoacyl_synth_AS"/>
</dbReference>
<dbReference type="GO" id="GO:0005829">
    <property type="term" value="C:cytosol"/>
    <property type="evidence" value="ECO:0007669"/>
    <property type="project" value="TreeGrafter"/>
</dbReference>
<reference evidence="6" key="1">
    <citation type="submission" date="2023-01" db="EMBL/GenBank/DDBJ databases">
        <title>Xenophilus mangrovi sp. nov., isolated from soil of Mangrove nature reserve.</title>
        <authorList>
            <person name="Xu S."/>
            <person name="Liu Z."/>
            <person name="Xu Y."/>
        </authorList>
    </citation>
    <scope>NUCLEOTIDE SEQUENCE</scope>
    <source>
        <strain evidence="6">YW8</strain>
    </source>
</reference>
<dbReference type="RefSeq" id="WP_271427573.1">
    <property type="nucleotide sequence ID" value="NZ_JAQIPB010000002.1"/>
</dbReference>
<dbReference type="EMBL" id="JAQIPB010000002">
    <property type="protein sequence ID" value="MDA7416353.1"/>
    <property type="molecule type" value="Genomic_DNA"/>
</dbReference>
<dbReference type="InterPro" id="IPR014030">
    <property type="entry name" value="Ketoacyl_synth_N"/>
</dbReference>
<name>A0AAE3N863_9BURK</name>
<dbReference type="PANTHER" id="PTHR11712:SF336">
    <property type="entry name" value="3-OXOACYL-[ACYL-CARRIER-PROTEIN] SYNTHASE, MITOCHONDRIAL"/>
    <property type="match status" value="1"/>
</dbReference>
<dbReference type="Gene3D" id="3.40.47.10">
    <property type="match status" value="1"/>
</dbReference>
<keyword evidence="7" id="KW-1185">Reference proteome</keyword>
<gene>
    <name evidence="6" type="ORF">PGB34_08240</name>
</gene>
<organism evidence="6 7">
    <name type="scientific">Xenophilus arseniciresistens</name>
    <dbReference type="NCBI Taxonomy" id="1283306"/>
    <lineage>
        <taxon>Bacteria</taxon>
        <taxon>Pseudomonadati</taxon>
        <taxon>Pseudomonadota</taxon>
        <taxon>Betaproteobacteria</taxon>
        <taxon>Burkholderiales</taxon>
        <taxon>Comamonadaceae</taxon>
        <taxon>Xenophilus</taxon>
    </lineage>
</organism>
<dbReference type="SUPFAM" id="SSF53901">
    <property type="entry name" value="Thiolase-like"/>
    <property type="match status" value="2"/>
</dbReference>
<accession>A0AAE3N863</accession>
<evidence type="ECO:0000256" key="1">
    <source>
        <dbReference type="ARBA" id="ARBA00005194"/>
    </source>
</evidence>
<comment type="caution">
    <text evidence="6">The sequence shown here is derived from an EMBL/GenBank/DDBJ whole genome shotgun (WGS) entry which is preliminary data.</text>
</comment>
<dbReference type="PANTHER" id="PTHR11712">
    <property type="entry name" value="POLYKETIDE SYNTHASE-RELATED"/>
    <property type="match status" value="1"/>
</dbReference>
<evidence type="ECO:0000259" key="5">
    <source>
        <dbReference type="PROSITE" id="PS52004"/>
    </source>
</evidence>
<comment type="similarity">
    <text evidence="2 4">Belongs to the thiolase-like superfamily. Beta-ketoacyl-ACP synthases family.</text>
</comment>
<protein>
    <submittedName>
        <fullName evidence="6">Beta-ketoacyl synthase N-terminal-like domain-containing protein</fullName>
    </submittedName>
</protein>
<dbReference type="Proteomes" id="UP001212602">
    <property type="component" value="Unassembled WGS sequence"/>
</dbReference>
<sequence>MSEQSAQRLPVHVAGRGLVSSLGWGWAAARAALQRPPADAGCVEVAPGHRWPLHRLPPLPGPWQARLAQAVRAVVAQTGLQPQPGMALFIGSSSLDMGYEEEQAGLRAPAFAGDLHSFADAVARALDWPGPVFCFSSACTSSAQALMAARDWLQAGEGSDALVLGVEMDNLFTPAGFGGLQLLSPLRARPFGAQRDGLVLGQAVAALHLCTAPTRWRLAGAAHAVDGSQPTGAAPQAIEAAARAALAQAGCTPAQLGLVKPQAAGSPGNDAAEAQALHALFGAQGVPPLIGFKPWIGHCMGASAAVELALLLGCLEERLWPAALAPDAQPDPALNLRWLALHEAPASLARVLFHTIGFGGGHNAWVLEAQPS</sequence>
<dbReference type="PROSITE" id="PS52004">
    <property type="entry name" value="KS3_2"/>
    <property type="match status" value="1"/>
</dbReference>
<dbReference type="AlphaFoldDB" id="A0AAE3N863"/>
<proteinExistence type="inferred from homology"/>
<dbReference type="PROSITE" id="PS00606">
    <property type="entry name" value="KS3_1"/>
    <property type="match status" value="1"/>
</dbReference>
<dbReference type="InterPro" id="IPR014031">
    <property type="entry name" value="Ketoacyl_synth_C"/>
</dbReference>